<name>D1NWA6_9BIFI</name>
<comment type="caution">
    <text evidence="4">The sequence shown here is derived from an EMBL/GenBank/DDBJ whole genome shotgun (WGS) entry which is preliminary data.</text>
</comment>
<evidence type="ECO:0000256" key="3">
    <source>
        <dbReference type="SAM" id="Phobius"/>
    </source>
</evidence>
<evidence type="ECO:0000256" key="1">
    <source>
        <dbReference type="ARBA" id="ARBA00022801"/>
    </source>
</evidence>
<dbReference type="AlphaFoldDB" id="D1NWA6"/>
<evidence type="ECO:0000313" key="4">
    <source>
        <dbReference type="EMBL" id="EFA22392.1"/>
    </source>
</evidence>
<organism evidence="4 6">
    <name type="scientific">Bifidobacterium gallicum DSM 20093 = LMG 11596</name>
    <dbReference type="NCBI Taxonomy" id="561180"/>
    <lineage>
        <taxon>Bacteria</taxon>
        <taxon>Bacillati</taxon>
        <taxon>Actinomycetota</taxon>
        <taxon>Actinomycetes</taxon>
        <taxon>Bifidobacteriales</taxon>
        <taxon>Bifidobacteriaceae</taxon>
        <taxon>Bifidobacterium</taxon>
    </lineage>
</organism>
<feature type="transmembrane region" description="Helical" evidence="3">
    <location>
        <begin position="61"/>
        <end position="78"/>
    </location>
</feature>
<keyword evidence="1" id="KW-0378">Hydrolase</keyword>
<dbReference type="eggNOG" id="COG3764">
    <property type="taxonomic scope" value="Bacteria"/>
</dbReference>
<dbReference type="RefSeq" id="WP_006295610.1">
    <property type="nucleotide sequence ID" value="NZ_ABXB03000004.1"/>
</dbReference>
<dbReference type="InterPro" id="IPR005754">
    <property type="entry name" value="Sortase"/>
</dbReference>
<reference evidence="5 7" key="2">
    <citation type="submission" date="2014-03" db="EMBL/GenBank/DDBJ databases">
        <title>Genomics of Bifidobacteria.</title>
        <authorList>
            <person name="Ventura M."/>
            <person name="Milani C."/>
            <person name="Lugli G.A."/>
        </authorList>
    </citation>
    <scope>NUCLEOTIDE SEQUENCE [LARGE SCALE GENOMIC DNA]</scope>
    <source>
        <strain evidence="5 7">LMG 11596</strain>
    </source>
</reference>
<sequence length="109" mass="12139">MTVQLLALAIEPGKNPVTLITCTPYGVNTHRLLVRGHRIPYSPIEDKGAVPIFEVQIPLQYLIPCVTLIALLIAWKLYKRHRARAESRAKHSSTSAKNNVQNDAGNNKD</sequence>
<keyword evidence="3" id="KW-0472">Membrane</keyword>
<dbReference type="Proteomes" id="UP000029074">
    <property type="component" value="Unassembled WGS sequence"/>
</dbReference>
<dbReference type="OrthoDB" id="5242161at2"/>
<keyword evidence="3" id="KW-0812">Transmembrane</keyword>
<protein>
    <submittedName>
        <fullName evidence="5">Sortase SrtB</fullName>
    </submittedName>
</protein>
<dbReference type="InterPro" id="IPR023365">
    <property type="entry name" value="Sortase_dom-sf"/>
</dbReference>
<reference evidence="4 6" key="1">
    <citation type="submission" date="2009-11" db="EMBL/GenBank/DDBJ databases">
        <authorList>
            <person name="Weinstock G."/>
            <person name="Sodergren E."/>
            <person name="Clifton S."/>
            <person name="Fulton L."/>
            <person name="Fulton B."/>
            <person name="Courtney L."/>
            <person name="Fronick C."/>
            <person name="Harrison M."/>
            <person name="Strong C."/>
            <person name="Farmer C."/>
            <person name="Delahaunty K."/>
            <person name="Markovic C."/>
            <person name="Hall O."/>
            <person name="Minx P."/>
            <person name="Tomlinson C."/>
            <person name="Mitreva M."/>
            <person name="Nelson J."/>
            <person name="Hou S."/>
            <person name="Wollam A."/>
            <person name="Pepin K.H."/>
            <person name="Johnson M."/>
            <person name="Bhonagiri V."/>
            <person name="Nash W.E."/>
            <person name="Warren W."/>
            <person name="Chinwalla A."/>
            <person name="Mardis E.R."/>
            <person name="Wilson R.K."/>
        </authorList>
    </citation>
    <scope>NUCLEOTIDE SEQUENCE [LARGE SCALE GENOMIC DNA]</scope>
    <source>
        <strain evidence="4 6">DSM 20093</strain>
    </source>
</reference>
<dbReference type="Gene3D" id="2.40.260.10">
    <property type="entry name" value="Sortase"/>
    <property type="match status" value="1"/>
</dbReference>
<evidence type="ECO:0000313" key="5">
    <source>
        <dbReference type="EMBL" id="KFI60094.1"/>
    </source>
</evidence>
<keyword evidence="7" id="KW-1185">Reference proteome</keyword>
<dbReference type="EMBL" id="JGYW01000001">
    <property type="protein sequence ID" value="KFI60094.1"/>
    <property type="molecule type" value="Genomic_DNA"/>
</dbReference>
<gene>
    <name evidence="5" type="ORF">BGLCM_0114</name>
    <name evidence="4" type="ORF">BIFGAL_04153</name>
</gene>
<dbReference type="SUPFAM" id="SSF63817">
    <property type="entry name" value="Sortase"/>
    <property type="match status" value="1"/>
</dbReference>
<dbReference type="Proteomes" id="UP000003656">
    <property type="component" value="Unassembled WGS sequence"/>
</dbReference>
<feature type="compositionally biased region" description="Polar residues" evidence="2">
    <location>
        <begin position="92"/>
        <end position="109"/>
    </location>
</feature>
<feature type="region of interest" description="Disordered" evidence="2">
    <location>
        <begin position="86"/>
        <end position="109"/>
    </location>
</feature>
<evidence type="ECO:0000313" key="6">
    <source>
        <dbReference type="Proteomes" id="UP000003656"/>
    </source>
</evidence>
<evidence type="ECO:0000256" key="2">
    <source>
        <dbReference type="SAM" id="MobiDB-lite"/>
    </source>
</evidence>
<evidence type="ECO:0000313" key="7">
    <source>
        <dbReference type="Proteomes" id="UP000029074"/>
    </source>
</evidence>
<dbReference type="GO" id="GO:0016787">
    <property type="term" value="F:hydrolase activity"/>
    <property type="evidence" value="ECO:0007669"/>
    <property type="project" value="UniProtKB-KW"/>
</dbReference>
<accession>D1NWA6</accession>
<dbReference type="EMBL" id="ABXB03000004">
    <property type="protein sequence ID" value="EFA22392.1"/>
    <property type="molecule type" value="Genomic_DNA"/>
</dbReference>
<dbReference type="NCBIfam" id="TIGR01076">
    <property type="entry name" value="sortase_fam"/>
    <property type="match status" value="1"/>
</dbReference>
<keyword evidence="3" id="KW-1133">Transmembrane helix</keyword>
<dbReference type="STRING" id="561180.BIFGAL_04153"/>
<proteinExistence type="predicted"/>